<organism evidence="1 3">
    <name type="scientific">Puccinia graminis f. sp. tritici</name>
    <dbReference type="NCBI Taxonomy" id="56615"/>
    <lineage>
        <taxon>Eukaryota</taxon>
        <taxon>Fungi</taxon>
        <taxon>Dikarya</taxon>
        <taxon>Basidiomycota</taxon>
        <taxon>Pucciniomycotina</taxon>
        <taxon>Pucciniomycetes</taxon>
        <taxon>Pucciniales</taxon>
        <taxon>Pucciniaceae</taxon>
        <taxon>Puccinia</taxon>
    </lineage>
</organism>
<evidence type="ECO:0000313" key="4">
    <source>
        <dbReference type="Proteomes" id="UP000325313"/>
    </source>
</evidence>
<dbReference type="EMBL" id="VDEP01000102">
    <property type="protein sequence ID" value="KAA1131858.1"/>
    <property type="molecule type" value="Genomic_DNA"/>
</dbReference>
<accession>A0A5B0P7K6</accession>
<name>A0A5B0P7K6_PUCGR</name>
<evidence type="ECO:0000313" key="3">
    <source>
        <dbReference type="Proteomes" id="UP000324748"/>
    </source>
</evidence>
<protein>
    <submittedName>
        <fullName evidence="1">Uncharacterized protein</fullName>
    </submittedName>
</protein>
<comment type="caution">
    <text evidence="1">The sequence shown here is derived from an EMBL/GenBank/DDBJ whole genome shotgun (WGS) entry which is preliminary data.</text>
</comment>
<keyword evidence="3" id="KW-1185">Reference proteome</keyword>
<sequence>MDHCLPLYLLPHPSSIIVRDFSTFLVYRPNAPGTVVRHAHQKLNSSATYHIPFRRFRNLRGYTNKTCSTKLNLKLTIKHKSNMI</sequence>
<evidence type="ECO:0000313" key="1">
    <source>
        <dbReference type="EMBL" id="KAA1096580.1"/>
    </source>
</evidence>
<reference evidence="3 4" key="1">
    <citation type="submission" date="2019-05" db="EMBL/GenBank/DDBJ databases">
        <title>Emergence of the Ug99 lineage of the wheat stem rust pathogen through somatic hybridization.</title>
        <authorList>
            <person name="Li F."/>
            <person name="Upadhyaya N.M."/>
            <person name="Sperschneider J."/>
            <person name="Matny O."/>
            <person name="Nguyen-Phuc H."/>
            <person name="Mago R."/>
            <person name="Raley C."/>
            <person name="Miller M.E."/>
            <person name="Silverstein K.A.T."/>
            <person name="Henningsen E."/>
            <person name="Hirsch C.D."/>
            <person name="Visser B."/>
            <person name="Pretorius Z.A."/>
            <person name="Steffenson B.J."/>
            <person name="Schwessinger B."/>
            <person name="Dodds P.N."/>
            <person name="Figueroa M."/>
        </authorList>
    </citation>
    <scope>NUCLEOTIDE SEQUENCE [LARGE SCALE GENOMIC DNA]</scope>
    <source>
        <strain evidence="1">21-0</strain>
        <strain evidence="2 4">Ug99</strain>
    </source>
</reference>
<dbReference type="AlphaFoldDB" id="A0A5B0P7K6"/>
<dbReference type="Proteomes" id="UP000324748">
    <property type="component" value="Unassembled WGS sequence"/>
</dbReference>
<dbReference type="Proteomes" id="UP000325313">
    <property type="component" value="Unassembled WGS sequence"/>
</dbReference>
<dbReference type="EMBL" id="VSWC01000067">
    <property type="protein sequence ID" value="KAA1096580.1"/>
    <property type="molecule type" value="Genomic_DNA"/>
</dbReference>
<gene>
    <name evidence="1" type="ORF">PGT21_021415</name>
    <name evidence="2" type="ORF">PGTUg99_030629</name>
</gene>
<proteinExistence type="predicted"/>
<evidence type="ECO:0000313" key="2">
    <source>
        <dbReference type="EMBL" id="KAA1131858.1"/>
    </source>
</evidence>